<evidence type="ECO:0000313" key="1">
    <source>
        <dbReference type="EMBL" id="TFK43574.1"/>
    </source>
</evidence>
<dbReference type="AlphaFoldDB" id="A0A5C3MDU6"/>
<sequence length="70" mass="7810">MISTDVADMYVHRVLGLLLVYFSTVHFPGGILRVRAGQNENSNFLHPPPERRRHGLDTASIIGLILLENA</sequence>
<accession>A0A5C3MDU6</accession>
<proteinExistence type="predicted"/>
<dbReference type="EMBL" id="ML213591">
    <property type="protein sequence ID" value="TFK43574.1"/>
    <property type="molecule type" value="Genomic_DNA"/>
</dbReference>
<evidence type="ECO:0000313" key="2">
    <source>
        <dbReference type="Proteomes" id="UP000308652"/>
    </source>
</evidence>
<protein>
    <submittedName>
        <fullName evidence="1">Uncharacterized protein</fullName>
    </submittedName>
</protein>
<dbReference type="Proteomes" id="UP000308652">
    <property type="component" value="Unassembled WGS sequence"/>
</dbReference>
<reference evidence="1 2" key="1">
    <citation type="journal article" date="2019" name="Nat. Ecol. Evol.">
        <title>Megaphylogeny resolves global patterns of mushroom evolution.</title>
        <authorList>
            <person name="Varga T."/>
            <person name="Krizsan K."/>
            <person name="Foldi C."/>
            <person name="Dima B."/>
            <person name="Sanchez-Garcia M."/>
            <person name="Sanchez-Ramirez S."/>
            <person name="Szollosi G.J."/>
            <person name="Szarkandi J.G."/>
            <person name="Papp V."/>
            <person name="Albert L."/>
            <person name="Andreopoulos W."/>
            <person name="Angelini C."/>
            <person name="Antonin V."/>
            <person name="Barry K.W."/>
            <person name="Bougher N.L."/>
            <person name="Buchanan P."/>
            <person name="Buyck B."/>
            <person name="Bense V."/>
            <person name="Catcheside P."/>
            <person name="Chovatia M."/>
            <person name="Cooper J."/>
            <person name="Damon W."/>
            <person name="Desjardin D."/>
            <person name="Finy P."/>
            <person name="Geml J."/>
            <person name="Haridas S."/>
            <person name="Hughes K."/>
            <person name="Justo A."/>
            <person name="Karasinski D."/>
            <person name="Kautmanova I."/>
            <person name="Kiss B."/>
            <person name="Kocsube S."/>
            <person name="Kotiranta H."/>
            <person name="LaButti K.M."/>
            <person name="Lechner B.E."/>
            <person name="Liimatainen K."/>
            <person name="Lipzen A."/>
            <person name="Lukacs Z."/>
            <person name="Mihaltcheva S."/>
            <person name="Morgado L.N."/>
            <person name="Niskanen T."/>
            <person name="Noordeloos M.E."/>
            <person name="Ohm R.A."/>
            <person name="Ortiz-Santana B."/>
            <person name="Ovrebo C."/>
            <person name="Racz N."/>
            <person name="Riley R."/>
            <person name="Savchenko A."/>
            <person name="Shiryaev A."/>
            <person name="Soop K."/>
            <person name="Spirin V."/>
            <person name="Szebenyi C."/>
            <person name="Tomsovsky M."/>
            <person name="Tulloss R.E."/>
            <person name="Uehling J."/>
            <person name="Grigoriev I.V."/>
            <person name="Vagvolgyi C."/>
            <person name="Papp T."/>
            <person name="Martin F.M."/>
            <person name="Miettinen O."/>
            <person name="Hibbett D.S."/>
            <person name="Nagy L.G."/>
        </authorList>
    </citation>
    <scope>NUCLEOTIDE SEQUENCE [LARGE SCALE GENOMIC DNA]</scope>
    <source>
        <strain evidence="1 2">CBS 166.37</strain>
    </source>
</reference>
<keyword evidence="2" id="KW-1185">Reference proteome</keyword>
<name>A0A5C3MDU6_9AGAR</name>
<gene>
    <name evidence="1" type="ORF">BDQ12DRAFT_675194</name>
</gene>
<organism evidence="1 2">
    <name type="scientific">Crucibulum laeve</name>
    <dbReference type="NCBI Taxonomy" id="68775"/>
    <lineage>
        <taxon>Eukaryota</taxon>
        <taxon>Fungi</taxon>
        <taxon>Dikarya</taxon>
        <taxon>Basidiomycota</taxon>
        <taxon>Agaricomycotina</taxon>
        <taxon>Agaricomycetes</taxon>
        <taxon>Agaricomycetidae</taxon>
        <taxon>Agaricales</taxon>
        <taxon>Agaricineae</taxon>
        <taxon>Nidulariaceae</taxon>
        <taxon>Crucibulum</taxon>
    </lineage>
</organism>